<dbReference type="Pfam" id="PF20431">
    <property type="entry name" value="E_motif"/>
    <property type="match status" value="1"/>
</dbReference>
<dbReference type="EMBL" id="GBRH01241853">
    <property type="protein sequence ID" value="JAD56042.1"/>
    <property type="molecule type" value="Transcribed_RNA"/>
</dbReference>
<proteinExistence type="predicted"/>
<protein>
    <recommendedName>
        <fullName evidence="2">Pentatricopeptide repeat-containing protein</fullName>
    </recommendedName>
</protein>
<reference evidence="1" key="2">
    <citation type="journal article" date="2015" name="Data Brief">
        <title>Shoot transcriptome of the giant reed, Arundo donax.</title>
        <authorList>
            <person name="Barrero R.A."/>
            <person name="Guerrero F.D."/>
            <person name="Moolhuijzen P."/>
            <person name="Goolsby J.A."/>
            <person name="Tidwell J."/>
            <person name="Bellgard S.E."/>
            <person name="Bellgard M.I."/>
        </authorList>
    </citation>
    <scope>NUCLEOTIDE SEQUENCE</scope>
    <source>
        <tissue evidence="1">Shoot tissue taken approximately 20 cm above the soil surface</tissue>
    </source>
</reference>
<evidence type="ECO:0000313" key="1">
    <source>
        <dbReference type="EMBL" id="JAD56042.1"/>
    </source>
</evidence>
<reference evidence="1" key="1">
    <citation type="submission" date="2014-09" db="EMBL/GenBank/DDBJ databases">
        <authorList>
            <person name="Magalhaes I.L.F."/>
            <person name="Oliveira U."/>
            <person name="Santos F.R."/>
            <person name="Vidigal T.H.D.A."/>
            <person name="Brescovit A.D."/>
            <person name="Santos A.J."/>
        </authorList>
    </citation>
    <scope>NUCLEOTIDE SEQUENCE</scope>
    <source>
        <tissue evidence="1">Shoot tissue taken approximately 20 cm above the soil surface</tissue>
    </source>
</reference>
<sequence>MSNSYGSAKKWDEIEKLRDMMKNHGVEKSVGWSAVNNCG</sequence>
<dbReference type="InterPro" id="IPR046848">
    <property type="entry name" value="E_motif"/>
</dbReference>
<evidence type="ECO:0008006" key="2">
    <source>
        <dbReference type="Google" id="ProtNLM"/>
    </source>
</evidence>
<name>A0A0A9B9S3_ARUDO</name>
<dbReference type="AlphaFoldDB" id="A0A0A9B9S3"/>
<accession>A0A0A9B9S3</accession>
<organism evidence="1">
    <name type="scientific">Arundo donax</name>
    <name type="common">Giant reed</name>
    <name type="synonym">Donax arundinaceus</name>
    <dbReference type="NCBI Taxonomy" id="35708"/>
    <lineage>
        <taxon>Eukaryota</taxon>
        <taxon>Viridiplantae</taxon>
        <taxon>Streptophyta</taxon>
        <taxon>Embryophyta</taxon>
        <taxon>Tracheophyta</taxon>
        <taxon>Spermatophyta</taxon>
        <taxon>Magnoliopsida</taxon>
        <taxon>Liliopsida</taxon>
        <taxon>Poales</taxon>
        <taxon>Poaceae</taxon>
        <taxon>PACMAD clade</taxon>
        <taxon>Arundinoideae</taxon>
        <taxon>Arundineae</taxon>
        <taxon>Arundo</taxon>
    </lineage>
</organism>